<comment type="caution">
    <text evidence="2">The sequence shown here is derived from an EMBL/GenBank/DDBJ whole genome shotgun (WGS) entry which is preliminary data.</text>
</comment>
<dbReference type="EMBL" id="SWMU01000001">
    <property type="protein sequence ID" value="TKS57006.1"/>
    <property type="molecule type" value="Genomic_DNA"/>
</dbReference>
<dbReference type="Pfam" id="PF02566">
    <property type="entry name" value="OsmC"/>
    <property type="match status" value="1"/>
</dbReference>
<dbReference type="GO" id="GO:0006979">
    <property type="term" value="P:response to oxidative stress"/>
    <property type="evidence" value="ECO:0007669"/>
    <property type="project" value="InterPro"/>
</dbReference>
<dbReference type="RefSeq" id="WP_138930710.1">
    <property type="nucleotide sequence ID" value="NZ_SWMU01000001.1"/>
</dbReference>
<dbReference type="InterPro" id="IPR036102">
    <property type="entry name" value="OsmC/Ohrsf"/>
</dbReference>
<dbReference type="Proteomes" id="UP000306552">
    <property type="component" value="Unassembled WGS sequence"/>
</dbReference>
<dbReference type="PANTHER" id="PTHR33797:SF2">
    <property type="entry name" value="ORGANIC HYDROPEROXIDE RESISTANCE PROTEIN-LIKE"/>
    <property type="match status" value="1"/>
</dbReference>
<dbReference type="InterPro" id="IPR003718">
    <property type="entry name" value="OsmC/Ohr_fam"/>
</dbReference>
<dbReference type="InterPro" id="IPR015946">
    <property type="entry name" value="KH_dom-like_a/b"/>
</dbReference>
<evidence type="ECO:0000313" key="3">
    <source>
        <dbReference type="Proteomes" id="UP000306552"/>
    </source>
</evidence>
<dbReference type="SUPFAM" id="SSF82784">
    <property type="entry name" value="OsmC-like"/>
    <property type="match status" value="1"/>
</dbReference>
<sequence length="144" mass="15554">MKTIYTARTKTTGGRKGHAKSIDDGPIDMNLSVPKAMGGDDGDGANPEQFFGAAYSACFGGAVELVARQHNVDIGEDFFVEAHVSIGKTEEDDLQLAVILDTYLPNVNDKSVGEKIVNKAHEICPFSRATRDNIDITLNLLLDE</sequence>
<accession>A0A4U5TSA7</accession>
<evidence type="ECO:0000313" key="2">
    <source>
        <dbReference type="EMBL" id="TKS57006.1"/>
    </source>
</evidence>
<evidence type="ECO:0000256" key="1">
    <source>
        <dbReference type="ARBA" id="ARBA00007378"/>
    </source>
</evidence>
<gene>
    <name evidence="2" type="ORF">FCN74_00875</name>
</gene>
<dbReference type="InterPro" id="IPR019953">
    <property type="entry name" value="OHR"/>
</dbReference>
<comment type="similarity">
    <text evidence="1">Belongs to the OsmC/Ohr family.</text>
</comment>
<dbReference type="Gene3D" id="3.30.300.20">
    <property type="match status" value="1"/>
</dbReference>
<keyword evidence="3" id="KW-1185">Reference proteome</keyword>
<organism evidence="2 3">
    <name type="scientific">Mesohalobacter halotolerans</name>
    <dbReference type="NCBI Taxonomy" id="1883405"/>
    <lineage>
        <taxon>Bacteria</taxon>
        <taxon>Pseudomonadati</taxon>
        <taxon>Bacteroidota</taxon>
        <taxon>Flavobacteriia</taxon>
        <taxon>Flavobacteriales</taxon>
        <taxon>Flavobacteriaceae</taxon>
        <taxon>Mesohalobacter</taxon>
    </lineage>
</organism>
<proteinExistence type="inferred from homology"/>
<dbReference type="OrthoDB" id="9797508at2"/>
<dbReference type="AlphaFoldDB" id="A0A4U5TSA7"/>
<reference evidence="2 3" key="1">
    <citation type="submission" date="2019-04" db="EMBL/GenBank/DDBJ databases">
        <title>Psychroflexus halotolerans sp. nov., isolated from a marine solar saltern.</title>
        <authorList>
            <person name="Feng X."/>
        </authorList>
    </citation>
    <scope>NUCLEOTIDE SEQUENCE [LARGE SCALE GENOMIC DNA]</scope>
    <source>
        <strain evidence="2 3">WDS2C27</strain>
    </source>
</reference>
<dbReference type="NCBIfam" id="TIGR03561">
    <property type="entry name" value="organ_hyd_perox"/>
    <property type="match status" value="1"/>
</dbReference>
<protein>
    <submittedName>
        <fullName evidence="2">Organic hydroperoxide resistance protein</fullName>
    </submittedName>
</protein>
<dbReference type="PANTHER" id="PTHR33797">
    <property type="entry name" value="ORGANIC HYDROPEROXIDE RESISTANCE PROTEIN-LIKE"/>
    <property type="match status" value="1"/>
</dbReference>
<dbReference type="Gene3D" id="2.20.25.10">
    <property type="match status" value="1"/>
</dbReference>
<name>A0A4U5TSA7_9FLAO</name>